<dbReference type="OMA" id="YSEQSHR"/>
<evidence type="ECO:0000313" key="7">
    <source>
        <dbReference type="EMBL" id="ONK70734.1"/>
    </source>
</evidence>
<keyword evidence="4 6" id="KW-0812">Transmembrane</keyword>
<name>A0A5P1EXZ9_ASPOF</name>
<proteinExistence type="inferred from homology"/>
<dbReference type="InterPro" id="IPR029063">
    <property type="entry name" value="SAM-dependent_MTases_sf"/>
</dbReference>
<evidence type="ECO:0000256" key="2">
    <source>
        <dbReference type="ARBA" id="ARBA00008361"/>
    </source>
</evidence>
<evidence type="ECO:0000256" key="3">
    <source>
        <dbReference type="ARBA" id="ARBA00022603"/>
    </source>
</evidence>
<comment type="subcellular location">
    <subcellularLocation>
        <location evidence="5">Endomembrane system</location>
        <topology evidence="5">Single-pass membrane protein</topology>
    </subcellularLocation>
    <subcellularLocation>
        <location evidence="1 6">Membrane</location>
        <topology evidence="1 6">Single-pass type II membrane protein</topology>
    </subcellularLocation>
</comment>
<evidence type="ECO:0000256" key="5">
    <source>
        <dbReference type="ARBA" id="ARBA00037847"/>
    </source>
</evidence>
<evidence type="ECO:0000313" key="8">
    <source>
        <dbReference type="Proteomes" id="UP000243459"/>
    </source>
</evidence>
<keyword evidence="4 6" id="KW-0735">Signal-anchor</keyword>
<keyword evidence="6" id="KW-0808">Transferase</keyword>
<dbReference type="GO" id="GO:0008168">
    <property type="term" value="F:methyltransferase activity"/>
    <property type="evidence" value="ECO:0007669"/>
    <property type="project" value="UniProtKB-UniRule"/>
</dbReference>
<dbReference type="GO" id="GO:0005802">
    <property type="term" value="C:trans-Golgi network"/>
    <property type="evidence" value="ECO:0007669"/>
    <property type="project" value="TreeGrafter"/>
</dbReference>
<dbReference type="GO" id="GO:0032259">
    <property type="term" value="P:methylation"/>
    <property type="evidence" value="ECO:0007669"/>
    <property type="project" value="UniProtKB-KW"/>
</dbReference>
<dbReference type="AlphaFoldDB" id="A0A5P1EXZ9"/>
<dbReference type="PANTHER" id="PTHR10108">
    <property type="entry name" value="SAM-DEPENDENT METHYLTRANSFERASE"/>
    <property type="match status" value="1"/>
</dbReference>
<dbReference type="EC" id="2.1.1.-" evidence="6"/>
<keyword evidence="3 6" id="KW-0489">Methyltransferase</keyword>
<protein>
    <recommendedName>
        <fullName evidence="6">Methyltransferase</fullName>
        <ecNumber evidence="6">2.1.1.-</ecNumber>
    </recommendedName>
</protein>
<keyword evidence="6" id="KW-0325">Glycoprotein</keyword>
<accession>A0A5P1EXZ9</accession>
<comment type="similarity">
    <text evidence="2 6">Belongs to the methyltransferase superfamily.</text>
</comment>
<dbReference type="SUPFAM" id="SSF53335">
    <property type="entry name" value="S-adenosyl-L-methionine-dependent methyltransferases"/>
    <property type="match status" value="1"/>
</dbReference>
<dbReference type="Proteomes" id="UP000243459">
    <property type="component" value="Chromosome 4"/>
</dbReference>
<dbReference type="Pfam" id="PF03141">
    <property type="entry name" value="Methyltransf_29"/>
    <property type="match status" value="1"/>
</dbReference>
<gene>
    <name evidence="7" type="ORF">A4U43_C04F980</name>
</gene>
<organism evidence="7 8">
    <name type="scientific">Asparagus officinalis</name>
    <name type="common">Garden asparagus</name>
    <dbReference type="NCBI Taxonomy" id="4686"/>
    <lineage>
        <taxon>Eukaryota</taxon>
        <taxon>Viridiplantae</taxon>
        <taxon>Streptophyta</taxon>
        <taxon>Embryophyta</taxon>
        <taxon>Tracheophyta</taxon>
        <taxon>Spermatophyta</taxon>
        <taxon>Magnoliopsida</taxon>
        <taxon>Liliopsida</taxon>
        <taxon>Asparagales</taxon>
        <taxon>Asparagaceae</taxon>
        <taxon>Asparagoideae</taxon>
        <taxon>Asparagus</taxon>
    </lineage>
</organism>
<dbReference type="GO" id="GO:0016020">
    <property type="term" value="C:membrane"/>
    <property type="evidence" value="ECO:0007669"/>
    <property type="project" value="UniProtKB-SubCell"/>
</dbReference>
<keyword evidence="8" id="KW-1185">Reference proteome</keyword>
<evidence type="ECO:0000256" key="1">
    <source>
        <dbReference type="ARBA" id="ARBA00004606"/>
    </source>
</evidence>
<dbReference type="PANTHER" id="PTHR10108:SF1120">
    <property type="entry name" value="METHYLTRANSFERASE PMT8-RELATED"/>
    <property type="match status" value="1"/>
</dbReference>
<evidence type="ECO:0000256" key="4">
    <source>
        <dbReference type="ARBA" id="ARBA00022968"/>
    </source>
</evidence>
<dbReference type="EMBL" id="CM007384">
    <property type="protein sequence ID" value="ONK70734.1"/>
    <property type="molecule type" value="Genomic_DNA"/>
</dbReference>
<dbReference type="GO" id="GO:0005768">
    <property type="term" value="C:endosome"/>
    <property type="evidence" value="ECO:0007669"/>
    <property type="project" value="TreeGrafter"/>
</dbReference>
<evidence type="ECO:0000256" key="6">
    <source>
        <dbReference type="RuleBase" id="RU366043"/>
    </source>
</evidence>
<dbReference type="Gramene" id="ONK70734">
    <property type="protein sequence ID" value="ONK70734"/>
    <property type="gene ID" value="A4U43_C04F980"/>
</dbReference>
<dbReference type="InterPro" id="IPR004159">
    <property type="entry name" value="Put_SAM_MeTrfase"/>
</dbReference>
<reference evidence="8" key="1">
    <citation type="journal article" date="2017" name="Nat. Commun.">
        <title>The asparagus genome sheds light on the origin and evolution of a young Y chromosome.</title>
        <authorList>
            <person name="Harkess A."/>
            <person name="Zhou J."/>
            <person name="Xu C."/>
            <person name="Bowers J.E."/>
            <person name="Van der Hulst R."/>
            <person name="Ayyampalayam S."/>
            <person name="Mercati F."/>
            <person name="Riccardi P."/>
            <person name="McKain M.R."/>
            <person name="Kakrana A."/>
            <person name="Tang H."/>
            <person name="Ray J."/>
            <person name="Groenendijk J."/>
            <person name="Arikit S."/>
            <person name="Mathioni S.M."/>
            <person name="Nakano M."/>
            <person name="Shan H."/>
            <person name="Telgmann-Rauber A."/>
            <person name="Kanno A."/>
            <person name="Yue Z."/>
            <person name="Chen H."/>
            <person name="Li W."/>
            <person name="Chen Y."/>
            <person name="Xu X."/>
            <person name="Zhang Y."/>
            <person name="Luo S."/>
            <person name="Chen H."/>
            <person name="Gao J."/>
            <person name="Mao Z."/>
            <person name="Pires J.C."/>
            <person name="Luo M."/>
            <person name="Kudrna D."/>
            <person name="Wing R.A."/>
            <person name="Meyers B.C."/>
            <person name="Yi K."/>
            <person name="Kong H."/>
            <person name="Lavrijsen P."/>
            <person name="Sunseri F."/>
            <person name="Falavigna A."/>
            <person name="Ye Y."/>
            <person name="Leebens-Mack J.H."/>
            <person name="Chen G."/>
        </authorList>
    </citation>
    <scope>NUCLEOTIDE SEQUENCE [LARGE SCALE GENOMIC DNA]</scope>
    <source>
        <strain evidence="8">cv. DH0086</strain>
    </source>
</reference>
<sequence length="259" mass="29733">MSALVAKMCWKIAVKKNQTVIWVKPLTNDCYMEREPGTQPPLCRPDDDPDAVWHVPMQACITPYSEQSHRAGGSGLAPWPARLTSPSPRLADLGYSYEMFDKDMEIWHHRVDSYRSLLTTKIEPNTLRNVMDMKANMGSFAAALMDMDVWVMNVVPEDGPNTLKIIYDRGLIGTIHDWCESFSTYPRTYDLLHAWTVFSDMERKGCSGEDLLFEMDRILRPTGFIIVRDKRTVIEFIKKYLKPLHWESVAIADAEPDND</sequence>